<sequence length="167" mass="17592">MSKSYFRVSLISIAAAAALTAGLAPSAAFAYDENSAAVVNIDSKGVGLRGHDPVAYHTVGAPTAGKAEFSAKHKGVTYLFASAANRDAFNANPDKYEPAYGGFCAMGVALEKKLDGDPAAWKLVDGKLHLNVNKDVQKKWLEDVPGNNKKADANWPSIKAKTPKSLA</sequence>
<gene>
    <name evidence="3" type="ORF">C1O66_12740</name>
</gene>
<dbReference type="Proteomes" id="UP000235916">
    <property type="component" value="Unassembled WGS sequence"/>
</dbReference>
<dbReference type="OrthoDB" id="344729at2"/>
<dbReference type="NCBIfam" id="NF041384">
    <property type="entry name" value="YHS_seleno_dom"/>
    <property type="match status" value="1"/>
</dbReference>
<dbReference type="EMBL" id="POSP01000003">
    <property type="protein sequence ID" value="PND38304.1"/>
    <property type="molecule type" value="Genomic_DNA"/>
</dbReference>
<accession>A0A2N8KXX1</accession>
<evidence type="ECO:0000256" key="2">
    <source>
        <dbReference type="SAM" id="SignalP"/>
    </source>
</evidence>
<keyword evidence="4" id="KW-1185">Reference proteome</keyword>
<proteinExistence type="predicted"/>
<protein>
    <submittedName>
        <fullName evidence="3">Uncharacterized protein</fullName>
    </submittedName>
</protein>
<dbReference type="AlphaFoldDB" id="A0A2N8KXX1"/>
<evidence type="ECO:0000256" key="1">
    <source>
        <dbReference type="SAM" id="MobiDB-lite"/>
    </source>
</evidence>
<reference evidence="3 4" key="1">
    <citation type="submission" date="2018-01" db="EMBL/GenBank/DDBJ databases">
        <title>Draft genome sequence of Paucibacter aquatile CR182 isolated from freshwater of the Nakdong River.</title>
        <authorList>
            <person name="Choi A."/>
            <person name="Chung E.J."/>
        </authorList>
    </citation>
    <scope>NUCLEOTIDE SEQUENCE [LARGE SCALE GENOMIC DNA]</scope>
    <source>
        <strain evidence="3 4">CR182</strain>
    </source>
</reference>
<comment type="caution">
    <text evidence="3">The sequence shown here is derived from an EMBL/GenBank/DDBJ whole genome shotgun (WGS) entry which is preliminary data.</text>
</comment>
<evidence type="ECO:0000313" key="3">
    <source>
        <dbReference type="EMBL" id="PND38304.1"/>
    </source>
</evidence>
<organism evidence="3 4">
    <name type="scientific">Kinneretia aquatilis</name>
    <dbReference type="NCBI Taxonomy" id="2070761"/>
    <lineage>
        <taxon>Bacteria</taxon>
        <taxon>Pseudomonadati</taxon>
        <taxon>Pseudomonadota</taxon>
        <taxon>Betaproteobacteria</taxon>
        <taxon>Burkholderiales</taxon>
        <taxon>Sphaerotilaceae</taxon>
        <taxon>Roseateles</taxon>
    </lineage>
</organism>
<keyword evidence="2" id="KW-0732">Signal</keyword>
<evidence type="ECO:0000313" key="4">
    <source>
        <dbReference type="Proteomes" id="UP000235916"/>
    </source>
</evidence>
<feature type="chain" id="PRO_5014815365" evidence="2">
    <location>
        <begin position="31"/>
        <end position="167"/>
    </location>
</feature>
<dbReference type="RefSeq" id="WP_102768224.1">
    <property type="nucleotide sequence ID" value="NZ_POSP01000003.1"/>
</dbReference>
<name>A0A2N8KXX1_9BURK</name>
<feature type="signal peptide" evidence="2">
    <location>
        <begin position="1"/>
        <end position="30"/>
    </location>
</feature>
<feature type="region of interest" description="Disordered" evidence="1">
    <location>
        <begin position="143"/>
        <end position="167"/>
    </location>
</feature>